<dbReference type="PANTHER" id="PTHR34720">
    <property type="entry name" value="MICROCYSTIN DEPENDENT PROTEIN"/>
    <property type="match status" value="1"/>
</dbReference>
<dbReference type="Proteomes" id="UP000500961">
    <property type="component" value="Chromosome"/>
</dbReference>
<protein>
    <submittedName>
        <fullName evidence="2">Tandem-95 repeat protein</fullName>
    </submittedName>
</protein>
<dbReference type="EMBL" id="CP041345">
    <property type="protein sequence ID" value="QKG80988.1"/>
    <property type="molecule type" value="Genomic_DNA"/>
</dbReference>
<dbReference type="NCBIfam" id="TIGR04131">
    <property type="entry name" value="Bac_Flav_CTERM"/>
    <property type="match status" value="1"/>
</dbReference>
<feature type="region of interest" description="Disordered" evidence="1">
    <location>
        <begin position="2541"/>
        <end position="2560"/>
    </location>
</feature>
<dbReference type="Pfam" id="PF17963">
    <property type="entry name" value="Big_9"/>
    <property type="match status" value="20"/>
</dbReference>
<dbReference type="RefSeq" id="WP_173076295.1">
    <property type="nucleotide sequence ID" value="NZ_CP041345.1"/>
</dbReference>
<gene>
    <name evidence="2" type="ORF">FHG85_12185</name>
</gene>
<dbReference type="NCBIfam" id="NF012211">
    <property type="entry name" value="tand_rpt_95"/>
    <property type="match status" value="19"/>
</dbReference>
<dbReference type="InterPro" id="IPR026341">
    <property type="entry name" value="T9SS_type_B"/>
</dbReference>
<dbReference type="PANTHER" id="PTHR34720:SF9">
    <property type="entry name" value="BLR4714 PROTEIN"/>
    <property type="match status" value="1"/>
</dbReference>
<reference evidence="2 3" key="1">
    <citation type="submission" date="2019-07" db="EMBL/GenBank/DDBJ databases">
        <title>Thalassofilum flectens gen. nov., sp. nov., a novel moderate thermophilic anaerobe from a shallow sea hot spring in Kunashir Island (Russia), representing a new family in the order Bacteroidales, and proposal of Thalassofilacea fam. nov.</title>
        <authorList>
            <person name="Kochetkova T.V."/>
            <person name="Podosokorskaya O.A."/>
            <person name="Novikov A."/>
            <person name="Elcheninov A.G."/>
            <person name="Toshchakov S.V."/>
            <person name="Kublanov I.V."/>
        </authorList>
    </citation>
    <scope>NUCLEOTIDE SEQUENCE [LARGE SCALE GENOMIC DNA]</scope>
    <source>
        <strain evidence="2 3">38-H</strain>
    </source>
</reference>
<accession>A0A7D3XWW0</accession>
<keyword evidence="3" id="KW-1185">Reference proteome</keyword>
<dbReference type="Gene3D" id="2.60.40.3440">
    <property type="match status" value="19"/>
</dbReference>
<proteinExistence type="predicted"/>
<evidence type="ECO:0000313" key="2">
    <source>
        <dbReference type="EMBL" id="QKG80988.1"/>
    </source>
</evidence>
<dbReference type="KEGG" id="ttz:FHG85_12185"/>
<organism evidence="2 3">
    <name type="scientific">Tenuifilum thalassicum</name>
    <dbReference type="NCBI Taxonomy" id="2590900"/>
    <lineage>
        <taxon>Bacteria</taxon>
        <taxon>Pseudomonadati</taxon>
        <taxon>Bacteroidota</taxon>
        <taxon>Bacteroidia</taxon>
        <taxon>Bacteroidales</taxon>
        <taxon>Tenuifilaceae</taxon>
        <taxon>Tenuifilum</taxon>
    </lineage>
</organism>
<evidence type="ECO:0000313" key="3">
    <source>
        <dbReference type="Proteomes" id="UP000500961"/>
    </source>
</evidence>
<name>A0A7D3XWW0_9BACT</name>
<sequence length="4532" mass="486310">MRRIISLLGVLTLLLFVKAGYPEGTKQLMPNSTDRLWLEFNTWQTGSNDFAGYDCAAEKRLNIRLNSGEKVFFGFKMNTTNYGGNVNTNPSRVRFRIKKPDGSIAFSETTMPTSGSGYIASYTQAITGPNGAKLNGVTISGGYTPLNFTADQSGDYYIEFQHLDNSRWALEFFDITVTDASNNIITNPGEPNIPAGRIWSKSWQMTTTSFTQYPVNNFFYVITGDEFVNKINFKYYPYSFKFQSNAYGIIPISTESNYIKRAQSKEDDQTSSAMEYPVFLNDPDRTEWPTTRLAPPKVQVWAEDTLFYDYDYVRTPMELPVNDYDIYLEKNRPGCPYSSVAIFKIQTNIDAFVAILIDIDGDGTYSTTGSDRVIFRELGKGANYILWDFKTDAGADVPVGNYKASATFLGRGPTNFPVYDVEQCDGVVTSSVRPFRKLNATIYWDDTYITRWGDETGQGLMDETQQKQLVHGADIPRIWSWNSALQNTNFNGNRNTINTWFNAIDLGYSNITIHVTQSATKCIDGLAPWVGDVYKEAPLNTEITFTQEDFTDKFFDPTEVAFNRIRITSLPANGTLYNGSTPISTVPTTITAANLANLKFVPNTNWWGRTSFDYEARNADSRWSNNQEKVYLTINTPPTITPPSDQNVCTNATPSQLNFTVSDGSQTSADDITITAYSHDPNFVLNGNIEVGGSGSSRWVKVTPVANKSGNAIIYLLADDGYSQTIEEFTVYVGPDLEFSGDTTLCEGQDLYLVAQEQGATYEWKYEGTTISTSQTLSRTWGNFNPGQWSLTVSKDGCTSTRYFTVEIAPNTSFTGDVNVCVGEPIDLSAEENNASYVWRKGSTIISTTKQYYKASATLSDAGSNYTLEVTKAGCNGTSAPFTISVVNPPTTGLTVTGSTVDPGHDGTITVNSTQNGVTYNVYKNDVYVTSGVGNGGNVSITVPAANLEVGSNLFVVKADNGNCEIPLSSTATITVRTPGFTISAISGNTTEAGGTATFTVVLKTQPTANVTLPISSSDGTEGSVNPASLTFTSSNWNAPQTVTVTGVDDYIVDGNITYTINIGPASSSDTYYNGIDPNDITLQNIDNDVAGVYINPTSLTTSESGTTASFSVRLTAQPSASVTITLTSNDLTEGTINKSSLTFTTSNWNTNQVVTVTGVDDQVDDGDITYAIITSNTSSTDPVFNNIVVSDVTVTNTDNDVAGVVVNPTSGLTTTEAGGQATFTMRLNSEPTSNVTINLSSSNSAEGTVSPSSVVFTPANWNSNQIITVTGVDDDVADGNITYTIITSPAISSDPSYSNVNPADVSVVNTDNDNAGITVTPTSGLVTSEAGGTATFTVRLNSKPLSNVTINLTSTKPAEGIASPATLTFTPSNWNSTQTVTITGQDDFVDDGDQTYNINGTASSGDSKYNGRTFSVSATNTDNDEKGFNINPTTGLVTTESGGQATFTIALTSQPSANVTIDLSSSNTAEGTVSPASVTFTSGNWNIPQTVTITGVDDDVADGAQSYTIITAAASSSDASYHGLNPTDVSVTNMDNDVAGISVSPTSLTTNESGGTQAFTIVLNTQPTSNVTINISSDDLTEGTVSPSSVTFTSSNWSTPQTVTVTPVNDDEDDGDVTYHIVTSNTSSSDPNYNNKDVDDVTVLNINDDVAGITVNPTSGLQTTENGGTASFTIRLNSKPTANVTIGLTSSNTSEGTVSPASVTFTPGNWSIAQTVTITGVDDNIDDDNISYTIVTANASSSDSKYDGINPADVTVTNIDNDVAGFTVTPTSGLQTTEAGGTAQFTVRLNTQPSADVTITLTSSNPAEGSVNPTTLTFTSSNWNTNQTVTVTGVDDDVDDDDVSYLIITNSATSADSKYSGNNPADVSVTNIDDDTFGFTVTPTTLTTSENGTTAQFTVKLNTRPTANVTIPISSSNTAEGTVSVSSVTFTPANWNVEQTITVTGVDDNVDDDNVTYTIITGNAVSTDSKYSGQNPPNVTVVNQDNDTAGITVSPTSGLQTTEAGGTATFTIVLDTRPTANVTIGLSSSNTAEGTVSPTSITITPANWNNPVTITVTGVDDNIDDGDVSFNIITAKASSSDAKYNVINPADVTVSNLDDDEAGVTINPFNGLSTTEDGGTASFTVKLNSQPTANVSISFNSSNTSEGTVSPATLTFTSSNWNVAQTVTITGVDDDIDDDDVAYTINTQPCVSSDTKYDNLNPLDVSVTNRDNDVAGYIVNPTSLSYTESDGPVTVTFKLATKPTANITFNIVSNNTSKGTVSPSSLTFTTSNWNVEQNLTITPINNFIDDGDVDFTVETSGVSTLDTKYSAINPPDILVTCIDDDDAAIIVSSISGNTREDGTTATFTIKLNSQPTANVSIGIGSSNTAEGTVSPTTVTFTTVNWNSEQTITVTGVDDAIADGNQTYTITLDPAISSDANYNGLDPNDITLQNIDDDKAGVNIFPVSGLVTTEAGGTATFEMSLNTAPTANVDVTFTSSNTNEGTVSPSSHTFTAGNWNTPVTVTLTGVDDDLDDGDQAYQVDITTSSTDPNYNNLSISPVTATNTDDVTPRPVDDNTATDEETSIDIAVLANDKGLDKGVKSVTITTEPDADKGAVIVNPDNSIRFTPVKTYNGPVSFSYRVTLNNDNWAEANVTVTVSAIDDTPIAVDDNRGTTVNLPRVVDVLINDTGLEDGGISVTIENNSIPAQGNAAVNADNTITFTPATDYIGLATFTYRVTDGDGDYDVATVTINVRDNNHIPVANDDAATTTKNVAKAINVLANDSDLDDGFGSITIYTHPAHGNVVVNANRTITYTPDANYVGSDEFVYMLQDVDGDYDLATVTVTVSDTQNSLPVANPDSRATSKNVAVKVDVLTNDTGLDDGVASLTVINDPANGTWEVNATNDSITYTPNTDYVGTDAFQYQVCDNDGDCSVSTVTITVKDGVNITPIAVNDTVTTTINNPVVVNVLRNDSGLDDGFGSLTIYQNPEFGSVQVNANRTVTYTPTYMFVGTEEFYYMITDVDGDLSIAKVVVNIIDTPDYQPVANDDRRGCSFNQSVNVDVLFNDTGLEDVPVTVTLAELPPSGTAVVETNNTITFTPATDYVGEITFRYTVTDADGDSDNAFVTITVKDQDHPNVVPVAVDDNATTKLNTPVFINVLANDNGLDDGFGSLYIYKQPDFGTVTVNANRTVTYTPSYMFVGVETFQYVVEDADGDYALATVTVTVLDKQNAIPVANDDYRGCSFNQSVVVDVLFNDTGLDDTPLTVTLNQPPASGTATVNADNTVTFTPQTDFVGQVTFTYIVTDVNGDNDEAVVTVAVKAGENHVPVAQNDNASTIMNTPVDVNVLANDTGFEDGFGNLTIHTQPLFGTVAVNANRTITYYPSYMFIGDDTFEYLVEDADGDYSVATVTITVAEKTDVIPVANDDRAGCSFNQSRTIDVLFNDTGLDDEPLLVTISQAPAQGIAVVNPDNTITFTPATDFVGEMNFRYTVTDADGDSDDALVTINVKSGTNYVPTAVDDAASTKVNTPVIVNVLANDSGLDDGFGKLYIYKQPQFGSVVVNTSSRTVTYTPSNMFVGTETFMYVIEDVDGDWDVATVTVTVNDKVNVVPIANDDRRGCSFNQSVNVDVLFNDQNLDDEPIVVTIAENPAQGTVQVESNNTITFTPATDFVGEMTFRYTVTDKDGDSDEAQVTIRVKDGENFVPLANDDAATTTMNTEVDINVLANDSGLDDGFQDLRIQTQPQFGTVVINQNRTIRYIPSYMFLGTDTFQYIIEDVDGDYSVATVTVTVVEGVNHTPVANDDYRGVAFETPRVVDVLFNDKGIEDEPLTITVVETPANGDAHVNDDHTVTYTPTVEFLGSDQFKYRVTDADGEWSEATVYLNVKPFNMIPEAHDDYVTTYVNTPIDISVLDNDTLLNEGIKSLYILTDPLFGSVIVNADNTVTYNPSYFFLGNDEFTYVVEDVDGDYSIAKVYVSVVEKPNSIPVANDDRRATSINTPVDVDVLINDSGLDDGWIVVHIESEPNASHGSVSVNADNTVTFTPATDYLGLAEFTYFLTDVDNDTSNVATVTINVKEQNFVPVAVNDTAITEMNKPVLVDVLANDQQLDDGVDFIEVFSSPRHGFAYVYDSRNIRYIPSSWFIGSDSLKYRVVDEDGDYSIATIYVTVTERENHKPIANPDNRGTVLETPVSVDVLFNDTGLEDGGIKLLITQRPLKGTAVLNSDNTIEYTPDAGYLGEDYLRYQVCDIDNDCSSAAVNIRVKQSNNIPLAYNDTVTAYRNRAVEFDPTFNDINKNDGGIVAVVYQQPLNGTAEMVTGSNTKVRYTPNQDFYGVDSLWYYIQDIDGDYSVAKVVINVLNRENYTPDAIDDEVESYVNATIIVDVLANDLNLNDGVKSVTLETSPVNGNAIITGDYRVQYTPLTGFKGQESFTYKVCDIDDECDIATVTINVVTDPNKKVEVPDAFSPNGDDINDTFEVQNIEFYQQVTLHVYNRWGNLVYKSNHYKNDWDGTSNVSMAIGSKLPDGTYYYLLQIKDTGKIYKGSVFIKRSY</sequence>
<dbReference type="Pfam" id="PF13585">
    <property type="entry name" value="CHU_C"/>
    <property type="match status" value="1"/>
</dbReference>
<evidence type="ECO:0000256" key="1">
    <source>
        <dbReference type="SAM" id="MobiDB-lite"/>
    </source>
</evidence>